<accession>A0AAV4PSE5</accession>
<reference evidence="1 2" key="1">
    <citation type="submission" date="2021-06" db="EMBL/GenBank/DDBJ databases">
        <title>Caerostris extrusa draft genome.</title>
        <authorList>
            <person name="Kono N."/>
            <person name="Arakawa K."/>
        </authorList>
    </citation>
    <scope>NUCLEOTIDE SEQUENCE [LARGE SCALE GENOMIC DNA]</scope>
</reference>
<gene>
    <name evidence="1" type="ORF">CEXT_132671</name>
</gene>
<protein>
    <submittedName>
        <fullName evidence="1">Uncharacterized protein</fullName>
    </submittedName>
</protein>
<proteinExistence type="predicted"/>
<sequence length="135" mass="15559">MFLGTALERKIVCLIINKSKYLAVYQTCWHLLGTFSAIWQTQTLFSGNNEVGREKVVEEKKKANFPKISYRRRMISFRAPRLRVRNAVDLIPSPYSMMVLSSFFPIQELMDSMLFNSQSIPIKGSFKAREVMGGK</sequence>
<dbReference type="EMBL" id="BPLR01005139">
    <property type="protein sequence ID" value="GIY00045.1"/>
    <property type="molecule type" value="Genomic_DNA"/>
</dbReference>
<keyword evidence="2" id="KW-1185">Reference proteome</keyword>
<dbReference type="Proteomes" id="UP001054945">
    <property type="component" value="Unassembled WGS sequence"/>
</dbReference>
<evidence type="ECO:0000313" key="1">
    <source>
        <dbReference type="EMBL" id="GIY00045.1"/>
    </source>
</evidence>
<dbReference type="AlphaFoldDB" id="A0AAV4PSE5"/>
<comment type="caution">
    <text evidence="1">The sequence shown here is derived from an EMBL/GenBank/DDBJ whole genome shotgun (WGS) entry which is preliminary data.</text>
</comment>
<organism evidence="1 2">
    <name type="scientific">Caerostris extrusa</name>
    <name type="common">Bark spider</name>
    <name type="synonym">Caerostris bankana</name>
    <dbReference type="NCBI Taxonomy" id="172846"/>
    <lineage>
        <taxon>Eukaryota</taxon>
        <taxon>Metazoa</taxon>
        <taxon>Ecdysozoa</taxon>
        <taxon>Arthropoda</taxon>
        <taxon>Chelicerata</taxon>
        <taxon>Arachnida</taxon>
        <taxon>Araneae</taxon>
        <taxon>Araneomorphae</taxon>
        <taxon>Entelegynae</taxon>
        <taxon>Araneoidea</taxon>
        <taxon>Araneidae</taxon>
        <taxon>Caerostris</taxon>
    </lineage>
</organism>
<evidence type="ECO:0000313" key="2">
    <source>
        <dbReference type="Proteomes" id="UP001054945"/>
    </source>
</evidence>
<name>A0AAV4PSE5_CAEEX</name>